<dbReference type="EMBL" id="HE601451">
    <property type="protein sequence ID" value="CAP23285.1"/>
    <property type="molecule type" value="Genomic_DNA"/>
</dbReference>
<evidence type="ECO:0000313" key="3">
    <source>
        <dbReference type="Proteomes" id="UP000008549"/>
    </source>
</evidence>
<keyword evidence="3" id="KW-1185">Reference proteome</keyword>
<reference evidence="2 3" key="2">
    <citation type="journal article" date="2011" name="PLoS Genet.">
        <title>Caenorhabditis briggsae recombinant inbred line genotypes reveal inter-strain incompatibility and the evolution of recombination.</title>
        <authorList>
            <person name="Ross J.A."/>
            <person name="Koboldt D.C."/>
            <person name="Staisch J.E."/>
            <person name="Chamberlin H.M."/>
            <person name="Gupta B.P."/>
            <person name="Miller R.D."/>
            <person name="Baird S.E."/>
            <person name="Haag E.S."/>
        </authorList>
    </citation>
    <scope>NUCLEOTIDE SEQUENCE [LARGE SCALE GENOMIC DNA]</scope>
    <source>
        <strain evidence="2 3">AF16</strain>
    </source>
</reference>
<accession>A8WS27</accession>
<name>A8WS27_CAEBR</name>
<dbReference type="CTD" id="8585889"/>
<organism evidence="2 3">
    <name type="scientific">Caenorhabditis briggsae</name>
    <dbReference type="NCBI Taxonomy" id="6238"/>
    <lineage>
        <taxon>Eukaryota</taxon>
        <taxon>Metazoa</taxon>
        <taxon>Ecdysozoa</taxon>
        <taxon>Nematoda</taxon>
        <taxon>Chromadorea</taxon>
        <taxon>Rhabditida</taxon>
        <taxon>Rhabditina</taxon>
        <taxon>Rhabditomorpha</taxon>
        <taxon>Rhabditoidea</taxon>
        <taxon>Rhabditidae</taxon>
        <taxon>Peloderinae</taxon>
        <taxon>Caenorhabditis</taxon>
    </lineage>
</organism>
<dbReference type="InParanoid" id="A8WS27"/>
<dbReference type="AlphaFoldDB" id="A8WS27"/>
<protein>
    <submittedName>
        <fullName evidence="2">Protein CBG02153</fullName>
    </submittedName>
</protein>
<dbReference type="GeneID" id="8585889"/>
<evidence type="ECO:0000313" key="4">
    <source>
        <dbReference type="WormBase" id="CBG02153"/>
    </source>
</evidence>
<feature type="region of interest" description="Disordered" evidence="1">
    <location>
        <begin position="208"/>
        <end position="256"/>
    </location>
</feature>
<reference evidence="2 3" key="1">
    <citation type="journal article" date="2003" name="PLoS Biol.">
        <title>The genome sequence of Caenorhabditis briggsae: a platform for comparative genomics.</title>
        <authorList>
            <person name="Stein L.D."/>
            <person name="Bao Z."/>
            <person name="Blasiar D."/>
            <person name="Blumenthal T."/>
            <person name="Brent M.R."/>
            <person name="Chen N."/>
            <person name="Chinwalla A."/>
            <person name="Clarke L."/>
            <person name="Clee C."/>
            <person name="Coghlan A."/>
            <person name="Coulson A."/>
            <person name="D'Eustachio P."/>
            <person name="Fitch D.H."/>
            <person name="Fulton L.A."/>
            <person name="Fulton R.E."/>
            <person name="Griffiths-Jones S."/>
            <person name="Harris T.W."/>
            <person name="Hillier L.W."/>
            <person name="Kamath R."/>
            <person name="Kuwabara P.E."/>
            <person name="Mardis E.R."/>
            <person name="Marra M.A."/>
            <person name="Miner T.L."/>
            <person name="Minx P."/>
            <person name="Mullikin J.C."/>
            <person name="Plumb R.W."/>
            <person name="Rogers J."/>
            <person name="Schein J.E."/>
            <person name="Sohrmann M."/>
            <person name="Spieth J."/>
            <person name="Stajich J.E."/>
            <person name="Wei C."/>
            <person name="Willey D."/>
            <person name="Wilson R.K."/>
            <person name="Durbin R."/>
            <person name="Waterston R.H."/>
        </authorList>
    </citation>
    <scope>NUCLEOTIDE SEQUENCE [LARGE SCALE GENOMIC DNA]</scope>
    <source>
        <strain evidence="2 3">AF16</strain>
    </source>
</reference>
<dbReference type="Proteomes" id="UP000008549">
    <property type="component" value="Unassembled WGS sequence"/>
</dbReference>
<gene>
    <name evidence="2 4" type="ORF">CBG02153</name>
    <name evidence="2" type="ORF">CBG_02153</name>
</gene>
<dbReference type="WormBase" id="CBG02153">
    <property type="protein sequence ID" value="CBP14352"/>
    <property type="gene ID" value="WBGene00025255"/>
</dbReference>
<proteinExistence type="predicted"/>
<evidence type="ECO:0000256" key="1">
    <source>
        <dbReference type="SAM" id="MobiDB-lite"/>
    </source>
</evidence>
<dbReference type="KEGG" id="cbr:CBG_02153"/>
<dbReference type="HOGENOM" id="CLU_850558_0_0_1"/>
<sequence>MIRNRRGLKAGDVVWAGAYPGLLVRKKNSNRWVIEFFGFSHQVGSEKTQNIVALHIGDYVPCPQGETVGYYEIAIQEAMDLMEMLQQDWGSEGRRSVSPNFFQKFGLVRHVDVAMDQTLDVDETIEEEYEVGVVEPDEKSAQNQILFSVVIFIVQPNHVRYDPGHPDLSCLDLCTRWNFGLKRNLQDRKALQPAAPQGMARGRTIIERARGPHRHNPPRGNRQRGAPQQDAPRQEASQARGRCASVPGPTERVLRPRNPRESCRFQSGQNKCIEIFCVLLPWLFLFWQDRLSIRRSLFYTGAADTLIFANYTSCFCILKHPYSRIFI</sequence>
<evidence type="ECO:0000313" key="2">
    <source>
        <dbReference type="EMBL" id="CAP23285.1"/>
    </source>
</evidence>
<dbReference type="RefSeq" id="XP_002643896.1">
    <property type="nucleotide sequence ID" value="XM_002643850.1"/>
</dbReference>